<dbReference type="EMBL" id="FNIE01000006">
    <property type="protein sequence ID" value="SDN86711.1"/>
    <property type="molecule type" value="Genomic_DNA"/>
</dbReference>
<protein>
    <submittedName>
        <fullName evidence="1">Uncharacterized protein</fullName>
    </submittedName>
</protein>
<evidence type="ECO:0000313" key="1">
    <source>
        <dbReference type="EMBL" id="SDN86711.1"/>
    </source>
</evidence>
<sequence>MAEYADHPEETALRAAVERLAGRLRSLPQRRLTAGAAAEGLATARWLARQAQALEFPDRAPLEIPDDGVFTVGDQLAVAGHDLLLALEAAEPAAASLVRAEALERLSRTAKAVG</sequence>
<keyword evidence="2" id="KW-1185">Reference proteome</keyword>
<proteinExistence type="predicted"/>
<dbReference type="Proteomes" id="UP000199341">
    <property type="component" value="Unassembled WGS sequence"/>
</dbReference>
<accession>A0A1H0EWG2</accession>
<organism evidence="1 2">
    <name type="scientific">Actinacidiphila guanduensis</name>
    <dbReference type="NCBI Taxonomy" id="310781"/>
    <lineage>
        <taxon>Bacteria</taxon>
        <taxon>Bacillati</taxon>
        <taxon>Actinomycetota</taxon>
        <taxon>Actinomycetes</taxon>
        <taxon>Kitasatosporales</taxon>
        <taxon>Streptomycetaceae</taxon>
        <taxon>Actinacidiphila</taxon>
    </lineage>
</organism>
<reference evidence="1 2" key="1">
    <citation type="submission" date="2016-10" db="EMBL/GenBank/DDBJ databases">
        <authorList>
            <person name="de Groot N.N."/>
        </authorList>
    </citation>
    <scope>NUCLEOTIDE SEQUENCE [LARGE SCALE GENOMIC DNA]</scope>
    <source>
        <strain evidence="1 2">CGMCC 4.2022</strain>
    </source>
</reference>
<dbReference type="RefSeq" id="WP_093784870.1">
    <property type="nucleotide sequence ID" value="NZ_FNIE01000006.1"/>
</dbReference>
<evidence type="ECO:0000313" key="2">
    <source>
        <dbReference type="Proteomes" id="UP000199341"/>
    </source>
</evidence>
<dbReference type="AlphaFoldDB" id="A0A1H0EWG2"/>
<name>A0A1H0EWG2_9ACTN</name>
<dbReference type="OrthoDB" id="3854560at2"/>
<gene>
    <name evidence="1" type="ORF">SAMN05216259_10660</name>
</gene>